<accession>A0ABT0Q7Z4</accession>
<evidence type="ECO:0000313" key="1">
    <source>
        <dbReference type="EMBL" id="MCL6285999.1"/>
    </source>
</evidence>
<evidence type="ECO:0000313" key="2">
    <source>
        <dbReference type="Proteomes" id="UP001203880"/>
    </source>
</evidence>
<reference evidence="1" key="1">
    <citation type="submission" date="2022-05" db="EMBL/GenBank/DDBJ databases">
        <authorList>
            <person name="Park J.-S."/>
        </authorList>
    </citation>
    <scope>NUCLEOTIDE SEQUENCE</scope>
    <source>
        <strain evidence="1">2012CJ41-6</strain>
    </source>
</reference>
<sequence length="454" mass="50866">MPTITFVDRPCGTGKTTALIDELTQWDASRDRPVIVVTPRLSEVKRIINGAPSANIAQPDDGEAGATKLEDIETLLDAGRNIACTHALYVKLRRLAQRGKLSGYRMVIDECPTPIELAPTISKADFKNVIEAKGLATVDETSGLVTPTDFWTERAAMGGKKSFAKQYALAATGRLFVTEERDLLMMAIPVEMLMAPASLVILTYLSEGSLIAAYLDRLEVPYGVRKWAGEADWIRKQRALISVETFDLPHVPVKRNQKRVDHAPMRLSFSGQTKKATEATVKKLGTRLKKMQFEGPLKGVRKEDVMVTSAADLWFADGTAQGGRKRCGPLSYNTGLKGSWSYDEAEARWHVTNGWTWVSNLTRGVNDHVNCSHAVYLFDQHPNPILCKFLDKKPHVWGRRFALTEFVQWLYRSRVRLGQPVTVYVPSERMRTIILDWLNSPDNGEFSDDFEPIE</sequence>
<dbReference type="EMBL" id="JAMFMB010000047">
    <property type="protein sequence ID" value="MCL6285999.1"/>
    <property type="molecule type" value="Genomic_DNA"/>
</dbReference>
<name>A0ABT0Q7Z4_9RHOB</name>
<protein>
    <submittedName>
        <fullName evidence="1">Uncharacterized protein</fullName>
    </submittedName>
</protein>
<comment type="caution">
    <text evidence="1">The sequence shown here is derived from an EMBL/GenBank/DDBJ whole genome shotgun (WGS) entry which is preliminary data.</text>
</comment>
<proteinExistence type="predicted"/>
<organism evidence="1 2">
    <name type="scientific">Ruegeria spongiae</name>
    <dbReference type="NCBI Taxonomy" id="2942209"/>
    <lineage>
        <taxon>Bacteria</taxon>
        <taxon>Pseudomonadati</taxon>
        <taxon>Pseudomonadota</taxon>
        <taxon>Alphaproteobacteria</taxon>
        <taxon>Rhodobacterales</taxon>
        <taxon>Roseobacteraceae</taxon>
        <taxon>Ruegeria</taxon>
    </lineage>
</organism>
<dbReference type="Proteomes" id="UP001203880">
    <property type="component" value="Unassembled WGS sequence"/>
</dbReference>
<gene>
    <name evidence="1" type="ORF">M3P21_21010</name>
</gene>
<dbReference type="RefSeq" id="WP_249713327.1">
    <property type="nucleotide sequence ID" value="NZ_JAMFMB010000047.1"/>
</dbReference>
<keyword evidence="2" id="KW-1185">Reference proteome</keyword>